<dbReference type="Gene3D" id="1.20.1270.180">
    <property type="match status" value="1"/>
</dbReference>
<feature type="chain" id="PRO_5045445577" evidence="1">
    <location>
        <begin position="20"/>
        <end position="188"/>
    </location>
</feature>
<evidence type="ECO:0000313" key="3">
    <source>
        <dbReference type="EMBL" id="MCH8615710.1"/>
    </source>
</evidence>
<keyword evidence="4" id="KW-1185">Reference proteome</keyword>
<feature type="signal peptide" evidence="1">
    <location>
        <begin position="1"/>
        <end position="19"/>
    </location>
</feature>
<reference evidence="3 4" key="1">
    <citation type="submission" date="2022-03" db="EMBL/GenBank/DDBJ databases">
        <authorList>
            <person name="Jo J.-H."/>
            <person name="Im W.-T."/>
        </authorList>
    </citation>
    <scope>NUCLEOTIDE SEQUENCE [LARGE SCALE GENOMIC DNA]</scope>
    <source>
        <strain evidence="3 4">SM33</strain>
    </source>
</reference>
<dbReference type="RefSeq" id="WP_241446554.1">
    <property type="nucleotide sequence ID" value="NZ_JAKZHW010000001.1"/>
</dbReference>
<sequence>MSKIVWCAFLVLACGSSVAAAPRPDPWAEQASAEASAKLVLSQCLQRAESTPPDHSEPCVRAVYLKCESEHGTMSQHDLNDCAYFSRYAWEDRLAKLRAWLLSAKTIDAKFGEAGPMVQRFEESERHWDDWNRADCEMQAALSEGGTMHSLEIGICLPDHAAHRARELEGMSFWWSKIYDLPGSPLYE</sequence>
<dbReference type="InterPro" id="IPR009739">
    <property type="entry name" value="LprI-like_N"/>
</dbReference>
<dbReference type="Proteomes" id="UP001203058">
    <property type="component" value="Unassembled WGS sequence"/>
</dbReference>
<evidence type="ECO:0000256" key="1">
    <source>
        <dbReference type="SAM" id="SignalP"/>
    </source>
</evidence>
<keyword evidence="1" id="KW-0732">Signal</keyword>
<organism evidence="3 4">
    <name type="scientific">Sphingomonas telluris</name>
    <dbReference type="NCBI Taxonomy" id="2907998"/>
    <lineage>
        <taxon>Bacteria</taxon>
        <taxon>Pseudomonadati</taxon>
        <taxon>Pseudomonadota</taxon>
        <taxon>Alphaproteobacteria</taxon>
        <taxon>Sphingomonadales</taxon>
        <taxon>Sphingomonadaceae</taxon>
        <taxon>Sphingomonas</taxon>
    </lineage>
</organism>
<evidence type="ECO:0000259" key="2">
    <source>
        <dbReference type="Pfam" id="PF07007"/>
    </source>
</evidence>
<proteinExistence type="predicted"/>
<gene>
    <name evidence="3" type="ORF">LZ016_06300</name>
</gene>
<dbReference type="EMBL" id="JAKZHW010000001">
    <property type="protein sequence ID" value="MCH8615710.1"/>
    <property type="molecule type" value="Genomic_DNA"/>
</dbReference>
<accession>A0ABS9VL62</accession>
<feature type="domain" description="Lysozyme inhibitor LprI-like N-terminal" evidence="2">
    <location>
        <begin position="67"/>
        <end position="168"/>
    </location>
</feature>
<evidence type="ECO:0000313" key="4">
    <source>
        <dbReference type="Proteomes" id="UP001203058"/>
    </source>
</evidence>
<protein>
    <submittedName>
        <fullName evidence="3">DUF1311 domain-containing protein</fullName>
    </submittedName>
</protein>
<dbReference type="Pfam" id="PF07007">
    <property type="entry name" value="LprI"/>
    <property type="match status" value="1"/>
</dbReference>
<comment type="caution">
    <text evidence="3">The sequence shown here is derived from an EMBL/GenBank/DDBJ whole genome shotgun (WGS) entry which is preliminary data.</text>
</comment>
<name>A0ABS9VL62_9SPHN</name>